<protein>
    <submittedName>
        <fullName evidence="7">Zinc finger, AN1-type domain</fullName>
    </submittedName>
</protein>
<dbReference type="OrthoDB" id="431929at2759"/>
<sequence>MELPGVGGKCQLDGCGVLDFLPVACDACRKQFCAAHGCAAAHQCSAPSRSSDSVVASQQLGRQQASTPVSVYTHPQRTGPKDARPSAKRELTAEQVLALEAHQLLSARVGQKATIRTSEPRKSPKLELMRLKAKATGNPSIDVDDRIYLCIKHKTKSLVVFEAKRAVIGNAAERFAKQLGLSMTPGRSCRLRVVGSDQPLPPNGTFGSELAAEADAGLYNGCTLELDHL</sequence>
<dbReference type="PANTHER" id="PTHR14677">
    <property type="entry name" value="ARSENITE INDUCUBLE RNA ASSOCIATED PROTEIN AIP-1-RELATED"/>
    <property type="match status" value="1"/>
</dbReference>
<evidence type="ECO:0000313" key="7">
    <source>
        <dbReference type="EMBL" id="KAJ2678562.1"/>
    </source>
</evidence>
<organism evidence="7 8">
    <name type="scientific">Coemansia spiralis</name>
    <dbReference type="NCBI Taxonomy" id="417178"/>
    <lineage>
        <taxon>Eukaryota</taxon>
        <taxon>Fungi</taxon>
        <taxon>Fungi incertae sedis</taxon>
        <taxon>Zoopagomycota</taxon>
        <taxon>Kickxellomycotina</taxon>
        <taxon>Kickxellomycetes</taxon>
        <taxon>Kickxellales</taxon>
        <taxon>Kickxellaceae</taxon>
        <taxon>Coemansia</taxon>
    </lineage>
</organism>
<evidence type="ECO:0000256" key="2">
    <source>
        <dbReference type="ARBA" id="ARBA00022771"/>
    </source>
</evidence>
<reference evidence="7" key="1">
    <citation type="submission" date="2022-07" db="EMBL/GenBank/DDBJ databases">
        <title>Phylogenomic reconstructions and comparative analyses of Kickxellomycotina fungi.</title>
        <authorList>
            <person name="Reynolds N.K."/>
            <person name="Stajich J.E."/>
            <person name="Barry K."/>
            <person name="Grigoriev I.V."/>
            <person name="Crous P."/>
            <person name="Smith M.E."/>
        </authorList>
    </citation>
    <scope>NUCLEOTIDE SEQUENCE</scope>
    <source>
        <strain evidence="7">CBS 109367</strain>
    </source>
</reference>
<evidence type="ECO:0000256" key="3">
    <source>
        <dbReference type="ARBA" id="ARBA00022833"/>
    </source>
</evidence>
<dbReference type="InterPro" id="IPR000058">
    <property type="entry name" value="Znf_AN1"/>
</dbReference>
<dbReference type="AlphaFoldDB" id="A0A9W8KZ89"/>
<dbReference type="GO" id="GO:0005737">
    <property type="term" value="C:cytoplasm"/>
    <property type="evidence" value="ECO:0007669"/>
    <property type="project" value="TreeGrafter"/>
</dbReference>
<name>A0A9W8KZ89_9FUNG</name>
<proteinExistence type="predicted"/>
<dbReference type="SUPFAM" id="SSF118310">
    <property type="entry name" value="AN1-like Zinc finger"/>
    <property type="match status" value="1"/>
</dbReference>
<dbReference type="Proteomes" id="UP001151516">
    <property type="component" value="Unassembled WGS sequence"/>
</dbReference>
<comment type="caution">
    <text evidence="7">The sequence shown here is derived from an EMBL/GenBank/DDBJ whole genome shotgun (WGS) entry which is preliminary data.</text>
</comment>
<dbReference type="PANTHER" id="PTHR14677:SF20">
    <property type="entry name" value="ZINC FINGER AN1-TYPE CONTAINING 2A-RELATED"/>
    <property type="match status" value="1"/>
</dbReference>
<dbReference type="Pfam" id="PF01428">
    <property type="entry name" value="zf-AN1"/>
    <property type="match status" value="1"/>
</dbReference>
<evidence type="ECO:0000313" key="8">
    <source>
        <dbReference type="Proteomes" id="UP001151516"/>
    </source>
</evidence>
<dbReference type="EMBL" id="JANBTX010000885">
    <property type="protein sequence ID" value="KAJ2678562.1"/>
    <property type="molecule type" value="Genomic_DNA"/>
</dbReference>
<accession>A0A9W8KZ89</accession>
<evidence type="ECO:0000256" key="4">
    <source>
        <dbReference type="PROSITE-ProRule" id="PRU00449"/>
    </source>
</evidence>
<dbReference type="PROSITE" id="PS51039">
    <property type="entry name" value="ZF_AN1"/>
    <property type="match status" value="1"/>
</dbReference>
<feature type="domain" description="AN1-type" evidence="6">
    <location>
        <begin position="4"/>
        <end position="52"/>
    </location>
</feature>
<evidence type="ECO:0000259" key="6">
    <source>
        <dbReference type="PROSITE" id="PS51039"/>
    </source>
</evidence>
<keyword evidence="1" id="KW-0479">Metal-binding</keyword>
<evidence type="ECO:0000256" key="5">
    <source>
        <dbReference type="SAM" id="MobiDB-lite"/>
    </source>
</evidence>
<dbReference type="GO" id="GO:0008270">
    <property type="term" value="F:zinc ion binding"/>
    <property type="evidence" value="ECO:0007669"/>
    <property type="project" value="UniProtKB-KW"/>
</dbReference>
<dbReference type="Gene3D" id="4.10.1110.10">
    <property type="entry name" value="AN1-like Zinc finger"/>
    <property type="match status" value="1"/>
</dbReference>
<dbReference type="InterPro" id="IPR035896">
    <property type="entry name" value="AN1-like_Znf"/>
</dbReference>
<feature type="region of interest" description="Disordered" evidence="5">
    <location>
        <begin position="55"/>
        <end position="87"/>
    </location>
</feature>
<keyword evidence="2 4" id="KW-0863">Zinc-finger</keyword>
<keyword evidence="3" id="KW-0862">Zinc</keyword>
<keyword evidence="8" id="KW-1185">Reference proteome</keyword>
<gene>
    <name evidence="7" type="primary">ZFAND2B</name>
    <name evidence="7" type="ORF">IWW39_006520</name>
</gene>
<feature type="compositionally biased region" description="Polar residues" evidence="5">
    <location>
        <begin position="55"/>
        <end position="76"/>
    </location>
</feature>
<evidence type="ECO:0000256" key="1">
    <source>
        <dbReference type="ARBA" id="ARBA00022723"/>
    </source>
</evidence>